<evidence type="ECO:0000256" key="2">
    <source>
        <dbReference type="ARBA" id="ARBA00010330"/>
    </source>
</evidence>
<evidence type="ECO:0000259" key="10">
    <source>
        <dbReference type="PROSITE" id="PS51017"/>
    </source>
</evidence>
<reference evidence="11" key="1">
    <citation type="journal article" date="2023" name="GigaByte">
        <title>Genome assembly of the bearded iris, Iris pallida Lam.</title>
        <authorList>
            <person name="Bruccoleri R.E."/>
            <person name="Oakeley E.J."/>
            <person name="Faust A.M.E."/>
            <person name="Altorfer M."/>
            <person name="Dessus-Babus S."/>
            <person name="Burckhardt D."/>
            <person name="Oertli M."/>
            <person name="Naumann U."/>
            <person name="Petersen F."/>
            <person name="Wong J."/>
        </authorList>
    </citation>
    <scope>NUCLEOTIDE SEQUENCE</scope>
    <source>
        <strain evidence="11">GSM-AAB239-AS_SAM_17_03QT</strain>
    </source>
</reference>
<proteinExistence type="inferred from homology"/>
<evidence type="ECO:0000313" key="11">
    <source>
        <dbReference type="EMBL" id="KAJ6817244.1"/>
    </source>
</evidence>
<feature type="compositionally biased region" description="Polar residues" evidence="8">
    <location>
        <begin position="173"/>
        <end position="185"/>
    </location>
</feature>
<feature type="compositionally biased region" description="Basic and acidic residues" evidence="8">
    <location>
        <begin position="188"/>
        <end position="204"/>
    </location>
</feature>
<feature type="region of interest" description="Disordered" evidence="8">
    <location>
        <begin position="445"/>
        <end position="469"/>
    </location>
</feature>
<dbReference type="PANTHER" id="PTHR43874:SF117">
    <property type="entry name" value="TWO-COMPONENT RESPONSE REGULATOR-LIKE APRR3"/>
    <property type="match status" value="1"/>
</dbReference>
<comment type="similarity">
    <text evidence="2">Belongs to the ARR-like family.</text>
</comment>
<comment type="subcellular location">
    <subcellularLocation>
        <location evidence="1 7">Nucleus</location>
    </subcellularLocation>
</comment>
<gene>
    <name evidence="11" type="ORF">M6B38_411870</name>
</gene>
<reference evidence="11" key="2">
    <citation type="submission" date="2023-04" db="EMBL/GenBank/DDBJ databases">
        <authorList>
            <person name="Bruccoleri R.E."/>
            <person name="Oakeley E.J."/>
            <person name="Faust A.-M."/>
            <person name="Dessus-Babus S."/>
            <person name="Altorfer M."/>
            <person name="Burckhardt D."/>
            <person name="Oertli M."/>
            <person name="Naumann U."/>
            <person name="Petersen F."/>
            <person name="Wong J."/>
        </authorList>
    </citation>
    <scope>NUCLEOTIDE SEQUENCE</scope>
    <source>
        <strain evidence="11">GSM-AAB239-AS_SAM_17_03QT</strain>
        <tissue evidence="11">Leaf</tissue>
    </source>
</reference>
<dbReference type="PANTHER" id="PTHR43874">
    <property type="entry name" value="TWO-COMPONENT RESPONSE REGULATOR"/>
    <property type="match status" value="1"/>
</dbReference>
<keyword evidence="5 7" id="KW-0539">Nucleus</keyword>
<dbReference type="PROSITE" id="PS50110">
    <property type="entry name" value="RESPONSE_REGULATORY"/>
    <property type="match status" value="1"/>
</dbReference>
<keyword evidence="3" id="KW-0902">Two-component regulatory system</keyword>
<evidence type="ECO:0000259" key="9">
    <source>
        <dbReference type="PROSITE" id="PS50110"/>
    </source>
</evidence>
<dbReference type="Pfam" id="PF00072">
    <property type="entry name" value="Response_reg"/>
    <property type="match status" value="1"/>
</dbReference>
<evidence type="ECO:0000313" key="12">
    <source>
        <dbReference type="Proteomes" id="UP001140949"/>
    </source>
</evidence>
<dbReference type="InterPro" id="IPR011006">
    <property type="entry name" value="CheY-like_superfamily"/>
</dbReference>
<keyword evidence="4" id="KW-0090">Biological rhythms</keyword>
<dbReference type="PROSITE" id="PS51017">
    <property type="entry name" value="CCT"/>
    <property type="match status" value="1"/>
</dbReference>
<dbReference type="InterPro" id="IPR045279">
    <property type="entry name" value="ARR-like"/>
</dbReference>
<feature type="region of interest" description="Disordered" evidence="8">
    <location>
        <begin position="1"/>
        <end position="28"/>
    </location>
</feature>
<name>A0AAX6FLG9_IRIPA</name>
<dbReference type="SMART" id="SM00448">
    <property type="entry name" value="REC"/>
    <property type="match status" value="1"/>
</dbReference>
<keyword evidence="12" id="KW-1185">Reference proteome</keyword>
<feature type="region of interest" description="Disordered" evidence="8">
    <location>
        <begin position="173"/>
        <end position="211"/>
    </location>
</feature>
<comment type="caution">
    <text evidence="6">Lacks conserved residue(s) required for the propagation of feature annotation.</text>
</comment>
<dbReference type="Pfam" id="PF06203">
    <property type="entry name" value="CCT"/>
    <property type="match status" value="1"/>
</dbReference>
<evidence type="ECO:0000256" key="6">
    <source>
        <dbReference type="PROSITE-ProRule" id="PRU00169"/>
    </source>
</evidence>
<dbReference type="Gene3D" id="3.40.50.2300">
    <property type="match status" value="1"/>
</dbReference>
<comment type="caution">
    <text evidence="11">The sequence shown here is derived from an EMBL/GenBank/DDBJ whole genome shotgun (WGS) entry which is preliminary data.</text>
</comment>
<dbReference type="GO" id="GO:0005634">
    <property type="term" value="C:nucleus"/>
    <property type="evidence" value="ECO:0007669"/>
    <property type="project" value="UniProtKB-SubCell"/>
</dbReference>
<dbReference type="AlphaFoldDB" id="A0AAX6FLG9"/>
<evidence type="ECO:0000256" key="5">
    <source>
        <dbReference type="ARBA" id="ARBA00023242"/>
    </source>
</evidence>
<organism evidence="11 12">
    <name type="scientific">Iris pallida</name>
    <name type="common">Sweet iris</name>
    <dbReference type="NCBI Taxonomy" id="29817"/>
    <lineage>
        <taxon>Eukaryota</taxon>
        <taxon>Viridiplantae</taxon>
        <taxon>Streptophyta</taxon>
        <taxon>Embryophyta</taxon>
        <taxon>Tracheophyta</taxon>
        <taxon>Spermatophyta</taxon>
        <taxon>Magnoliopsida</taxon>
        <taxon>Liliopsida</taxon>
        <taxon>Asparagales</taxon>
        <taxon>Iridaceae</taxon>
        <taxon>Iridoideae</taxon>
        <taxon>Irideae</taxon>
        <taxon>Iris</taxon>
    </lineage>
</organism>
<feature type="domain" description="CCT" evidence="10">
    <location>
        <begin position="672"/>
        <end position="714"/>
    </location>
</feature>
<evidence type="ECO:0000256" key="3">
    <source>
        <dbReference type="ARBA" id="ARBA00023012"/>
    </source>
</evidence>
<dbReference type="GO" id="GO:0009736">
    <property type="term" value="P:cytokinin-activated signaling pathway"/>
    <property type="evidence" value="ECO:0007669"/>
    <property type="project" value="InterPro"/>
</dbReference>
<feature type="compositionally biased region" description="Polar residues" evidence="8">
    <location>
        <begin position="445"/>
        <end position="458"/>
    </location>
</feature>
<dbReference type="EMBL" id="JANAVB010027997">
    <property type="protein sequence ID" value="KAJ6817244.1"/>
    <property type="molecule type" value="Genomic_DNA"/>
</dbReference>
<dbReference type="InterPro" id="IPR001789">
    <property type="entry name" value="Sig_transdc_resp-reg_receiver"/>
</dbReference>
<evidence type="ECO:0000256" key="4">
    <source>
        <dbReference type="ARBA" id="ARBA00023108"/>
    </source>
</evidence>
<evidence type="ECO:0000256" key="8">
    <source>
        <dbReference type="SAM" id="MobiDB-lite"/>
    </source>
</evidence>
<evidence type="ECO:0000256" key="7">
    <source>
        <dbReference type="PROSITE-ProRule" id="PRU00357"/>
    </source>
</evidence>
<feature type="domain" description="Response regulatory" evidence="9">
    <location>
        <begin position="45"/>
        <end position="163"/>
    </location>
</feature>
<evidence type="ECO:0000256" key="1">
    <source>
        <dbReference type="ARBA" id="ARBA00004123"/>
    </source>
</evidence>
<dbReference type="InterPro" id="IPR010402">
    <property type="entry name" value="CCT_domain"/>
</dbReference>
<protein>
    <submittedName>
        <fullName evidence="11">Two-component response regulator-like APRR3</fullName>
    </submittedName>
</protein>
<sequence length="725" mass="80489">MAEPPPPPTEEKSPHAPSADHLQSTDGPPISLIRWERFLPRRSLRVLLVEHDDSTRQIVAALLRKCNYHVAGVADGMKAWEVMTERRFCFDLVLMEVATPSLSGIGLLTRIVATDECKNIPVVMMSAHDSVNVVLKCMLKGAVDFLVKPVRKNELRNLWQHVWRRHCSSRYASASDNNTASNQISVDAGDHSKTVENNDERSDSQDSGTKPDLYIESAQQQTEPPPDKDRRCTIEGEATLNQHDSNVANLESASKINYGGETSGYEPVVAADVTLPMQEASKAEKSKGNHSYNISPSTEENLNVVRYSKGDNDNHKSYCQNNAPNGVGQKRLVFVEPISNGQYSYTGLEKNTLVQDGLCYTAKSYHVGETSNAGTSPLWELSSRISQTNGCVDLELKEKHVLKRSSASAFSRYGDKGIQSSWHKSYSSDLCIRTREFMNENESYVSSSGIDNEKNTPCSPIESRLPSPKGNEEATAYLQVSSNNKENPPRDMCADRSSIMDDIALRHPPYGFMPLPIPVGGVPYHNLWGGFGTIMQPLFYPESSLAPHSSDAFGEPIIPTHHYPSSHHSIHLIKHPLSLELPRCEETHSPQHWRQDIDIKNPGDPRELSCIPTEQAYQSGSCGYDVLKGCGSNGSGETADGAGATAAALESGNESGVQNCNRRGLDCDRSRREAALLKFRMKRKERCFEKKVRYYSRKKLAEQRPRIKGQFVRQKIPNATSEADN</sequence>
<dbReference type="GO" id="GO:0000160">
    <property type="term" value="P:phosphorelay signal transduction system"/>
    <property type="evidence" value="ECO:0007669"/>
    <property type="project" value="UniProtKB-KW"/>
</dbReference>
<dbReference type="Proteomes" id="UP001140949">
    <property type="component" value="Unassembled WGS sequence"/>
</dbReference>
<dbReference type="SUPFAM" id="SSF52172">
    <property type="entry name" value="CheY-like"/>
    <property type="match status" value="1"/>
</dbReference>
<dbReference type="GO" id="GO:0048511">
    <property type="term" value="P:rhythmic process"/>
    <property type="evidence" value="ECO:0007669"/>
    <property type="project" value="UniProtKB-KW"/>
</dbReference>
<accession>A0AAX6FLG9</accession>